<keyword evidence="3" id="KW-0472">Membrane</keyword>
<dbReference type="InterPro" id="IPR040194">
    <property type="entry name" value="Cwf19-like"/>
</dbReference>
<gene>
    <name evidence="6" type="ORF">E5676_scaffold552G00120</name>
</gene>
<dbReference type="GO" id="GO:0071014">
    <property type="term" value="C:post-mRNA release spliceosomal complex"/>
    <property type="evidence" value="ECO:0007669"/>
    <property type="project" value="TreeGrafter"/>
</dbReference>
<dbReference type="Pfam" id="PF04677">
    <property type="entry name" value="CwfJ_C_1"/>
    <property type="match status" value="1"/>
</dbReference>
<organism evidence="6 7">
    <name type="scientific">Cucumis melo var. makuwa</name>
    <name type="common">Oriental melon</name>
    <dbReference type="NCBI Taxonomy" id="1194695"/>
    <lineage>
        <taxon>Eukaryota</taxon>
        <taxon>Viridiplantae</taxon>
        <taxon>Streptophyta</taxon>
        <taxon>Embryophyta</taxon>
        <taxon>Tracheophyta</taxon>
        <taxon>Spermatophyta</taxon>
        <taxon>Magnoliopsida</taxon>
        <taxon>eudicotyledons</taxon>
        <taxon>Gunneridae</taxon>
        <taxon>Pentapetalae</taxon>
        <taxon>rosids</taxon>
        <taxon>fabids</taxon>
        <taxon>Cucurbitales</taxon>
        <taxon>Cucurbitaceae</taxon>
        <taxon>Benincaseae</taxon>
        <taxon>Cucumis</taxon>
    </lineage>
</organism>
<evidence type="ECO:0000259" key="4">
    <source>
        <dbReference type="Pfam" id="PF04676"/>
    </source>
</evidence>
<accession>A0A5D3CRN4</accession>
<dbReference type="AlphaFoldDB" id="A0A5D3CRN4"/>
<protein>
    <submittedName>
        <fullName evidence="6">CWF19-like protein 2-like protein</fullName>
    </submittedName>
</protein>
<dbReference type="EMBL" id="SSTD01009281">
    <property type="protein sequence ID" value="TYK14533.1"/>
    <property type="molecule type" value="Genomic_DNA"/>
</dbReference>
<keyword evidence="3" id="KW-1133">Transmembrane helix</keyword>
<dbReference type="Pfam" id="PF04676">
    <property type="entry name" value="CwfJ_C_2"/>
    <property type="match status" value="1"/>
</dbReference>
<sequence>MGSQRMGRGRRSGGKQRGSLTTEGGGRDVGREVTKGGERIVLLTLSVMVGLGLARLGKRTLLFSLNGFGEKFPNLFSLSLNKDAFVADCWCNVTHSWNLGPRRNVLDTTWPQFWKFFILGSPQMVQEVQNMKATNSVEVNPTKPQVERISARKHFPGISKRNKEDDTDLYLAKNIMQNKQYSMSGRADDEYDYEHARRTNQRKRESNDDKLSAKDIRPRHMATQEERCIFCFENPNRPKHLTVSIANYTYLMLPQWQPVVSGHCCILPISCELSVFQHESASRGVDKTVWEEIRNFKKCLIMMFAKQDKDVVFLETVVGLAKQRRHCMIECIPLPQGIAKEAPLYFKKAIDEVEEEWSQHNAKKLIDTSEKGLRGSIPENFPYFHVEFGLNKGFVHVIDDENNFKTGFGLNVIRGMLQLAEEDMHRRRRYESVEGSQMCFKVCALLVIFIFYSHFIVRYLTQNLTEREEFHNCFDFVPSNTFIRSSMQQALNQKQGFDEMEKQVSSPKSSGICNLDIGLCNPNWASEMAEHKFLMPAEVLLFCISLIHPLMLYLVNQIA</sequence>
<feature type="domain" description="Cwf19-like protein C-terminal" evidence="4">
    <location>
        <begin position="356"/>
        <end position="434"/>
    </location>
</feature>
<evidence type="ECO:0000256" key="2">
    <source>
        <dbReference type="SAM" id="MobiDB-lite"/>
    </source>
</evidence>
<evidence type="ECO:0000256" key="3">
    <source>
        <dbReference type="SAM" id="Phobius"/>
    </source>
</evidence>
<reference evidence="6 7" key="1">
    <citation type="submission" date="2019-08" db="EMBL/GenBank/DDBJ databases">
        <title>Draft genome sequences of two oriental melons (Cucumis melo L. var makuwa).</title>
        <authorList>
            <person name="Kwon S.-Y."/>
        </authorList>
    </citation>
    <scope>NUCLEOTIDE SEQUENCE [LARGE SCALE GENOMIC DNA]</scope>
    <source>
        <strain evidence="7">cv. Chang Bougi</strain>
        <tissue evidence="6">Leaf</tissue>
    </source>
</reference>
<dbReference type="PANTHER" id="PTHR12072">
    <property type="entry name" value="CWF19, CELL CYCLE CONTROL PROTEIN"/>
    <property type="match status" value="1"/>
</dbReference>
<feature type="compositionally biased region" description="Basic and acidic residues" evidence="2">
    <location>
        <begin position="193"/>
        <end position="214"/>
    </location>
</feature>
<evidence type="ECO:0000313" key="6">
    <source>
        <dbReference type="EMBL" id="TYK14533.1"/>
    </source>
</evidence>
<keyword evidence="3" id="KW-0812">Transmembrane</keyword>
<evidence type="ECO:0000313" key="7">
    <source>
        <dbReference type="Proteomes" id="UP000321947"/>
    </source>
</evidence>
<evidence type="ECO:0000259" key="5">
    <source>
        <dbReference type="Pfam" id="PF04677"/>
    </source>
</evidence>
<name>A0A5D3CRN4_CUCMM</name>
<dbReference type="InterPro" id="IPR006768">
    <property type="entry name" value="Cwf19-like_C_dom-1"/>
</dbReference>
<comment type="caution">
    <text evidence="6">The sequence shown here is derived from an EMBL/GenBank/DDBJ whole genome shotgun (WGS) entry which is preliminary data.</text>
</comment>
<dbReference type="Proteomes" id="UP000321947">
    <property type="component" value="Unassembled WGS sequence"/>
</dbReference>
<comment type="similarity">
    <text evidence="1">Belongs to the CWF19 family.</text>
</comment>
<feature type="transmembrane region" description="Helical" evidence="3">
    <location>
        <begin position="438"/>
        <end position="457"/>
    </location>
</feature>
<feature type="domain" description="Cwf19-like C-terminal" evidence="5">
    <location>
        <begin position="220"/>
        <end position="347"/>
    </location>
</feature>
<dbReference type="GO" id="GO:0000398">
    <property type="term" value="P:mRNA splicing, via spliceosome"/>
    <property type="evidence" value="ECO:0007669"/>
    <property type="project" value="TreeGrafter"/>
</dbReference>
<feature type="transmembrane region" description="Helical" evidence="3">
    <location>
        <begin position="533"/>
        <end position="555"/>
    </location>
</feature>
<feature type="region of interest" description="Disordered" evidence="2">
    <location>
        <begin position="186"/>
        <end position="214"/>
    </location>
</feature>
<feature type="region of interest" description="Disordered" evidence="2">
    <location>
        <begin position="1"/>
        <end position="31"/>
    </location>
</feature>
<dbReference type="PANTHER" id="PTHR12072:SF5">
    <property type="entry name" value="CWF19-LIKE PROTEIN 2"/>
    <property type="match status" value="1"/>
</dbReference>
<dbReference type="InterPro" id="IPR006767">
    <property type="entry name" value="Cwf19-like_C_dom-2"/>
</dbReference>
<proteinExistence type="inferred from homology"/>
<evidence type="ECO:0000256" key="1">
    <source>
        <dbReference type="ARBA" id="ARBA00006795"/>
    </source>
</evidence>